<name>A0ABT9AFZ3_9BACT</name>
<gene>
    <name evidence="16" type="ORF">Q5H92_20655</name>
</gene>
<dbReference type="PRINTS" id="PR00999">
    <property type="entry name" value="FUNGALYSIN"/>
</dbReference>
<evidence type="ECO:0000256" key="3">
    <source>
        <dbReference type="ARBA" id="ARBA00006006"/>
    </source>
</evidence>
<keyword evidence="8" id="KW-0862">Zinc</keyword>
<dbReference type="Pfam" id="PF18962">
    <property type="entry name" value="Por_Secre_tail"/>
    <property type="match status" value="1"/>
</dbReference>
<dbReference type="InterPro" id="IPR013783">
    <property type="entry name" value="Ig-like_fold"/>
</dbReference>
<evidence type="ECO:0000256" key="1">
    <source>
        <dbReference type="ARBA" id="ARBA00001947"/>
    </source>
</evidence>
<comment type="cofactor">
    <cofactor evidence="1">
        <name>Zn(2+)</name>
        <dbReference type="ChEBI" id="CHEBI:29105"/>
    </cofactor>
</comment>
<dbReference type="InterPro" id="IPR014756">
    <property type="entry name" value="Ig_E-set"/>
</dbReference>
<dbReference type="SUPFAM" id="SSF55486">
    <property type="entry name" value="Metalloproteases ('zincins'), catalytic domain"/>
    <property type="match status" value="1"/>
</dbReference>
<feature type="signal peptide" evidence="12">
    <location>
        <begin position="1"/>
        <end position="24"/>
    </location>
</feature>
<dbReference type="Proteomes" id="UP001167796">
    <property type="component" value="Unassembled WGS sequence"/>
</dbReference>
<dbReference type="PANTHER" id="PTHR33478:SF1">
    <property type="entry name" value="EXTRACELLULAR METALLOPROTEINASE MEP"/>
    <property type="match status" value="1"/>
</dbReference>
<evidence type="ECO:0000256" key="6">
    <source>
        <dbReference type="ARBA" id="ARBA00022723"/>
    </source>
</evidence>
<dbReference type="PANTHER" id="PTHR33478">
    <property type="entry name" value="EXTRACELLULAR METALLOPROTEINASE MEP"/>
    <property type="match status" value="1"/>
</dbReference>
<dbReference type="InterPro" id="IPR027268">
    <property type="entry name" value="Peptidase_M4/M1_CTD_sf"/>
</dbReference>
<dbReference type="Pfam" id="PF01833">
    <property type="entry name" value="TIG"/>
    <property type="match status" value="1"/>
</dbReference>
<evidence type="ECO:0000313" key="16">
    <source>
        <dbReference type="EMBL" id="MDO7848788.1"/>
    </source>
</evidence>
<feature type="chain" id="PRO_5045211696" evidence="12">
    <location>
        <begin position="25"/>
        <end position="1809"/>
    </location>
</feature>
<evidence type="ECO:0000256" key="11">
    <source>
        <dbReference type="SAM" id="MobiDB-lite"/>
    </source>
</evidence>
<evidence type="ECO:0000259" key="14">
    <source>
        <dbReference type="Pfam" id="PF02225"/>
    </source>
</evidence>
<keyword evidence="4" id="KW-0964">Secreted</keyword>
<keyword evidence="5" id="KW-0645">Protease</keyword>
<feature type="domain" description="IPT/TIG" evidence="13">
    <location>
        <begin position="1097"/>
        <end position="1174"/>
    </location>
</feature>
<comment type="similarity">
    <text evidence="3">Belongs to the peptidase M36 family.</text>
</comment>
<evidence type="ECO:0000256" key="2">
    <source>
        <dbReference type="ARBA" id="ARBA00004613"/>
    </source>
</evidence>
<keyword evidence="7" id="KW-0378">Hydrolase</keyword>
<dbReference type="Pfam" id="PF02128">
    <property type="entry name" value="Peptidase_M36"/>
    <property type="match status" value="1"/>
</dbReference>
<dbReference type="CDD" id="cd04818">
    <property type="entry name" value="PA_subtilisin_1"/>
    <property type="match status" value="1"/>
</dbReference>
<comment type="subcellular location">
    <subcellularLocation>
        <location evidence="2">Secreted</location>
    </subcellularLocation>
</comment>
<evidence type="ECO:0000313" key="17">
    <source>
        <dbReference type="Proteomes" id="UP001167796"/>
    </source>
</evidence>
<proteinExistence type="inferred from homology"/>
<dbReference type="NCBIfam" id="TIGR04183">
    <property type="entry name" value="Por_Secre_tail"/>
    <property type="match status" value="1"/>
</dbReference>
<evidence type="ECO:0000256" key="8">
    <source>
        <dbReference type="ARBA" id="ARBA00022833"/>
    </source>
</evidence>
<dbReference type="SUPFAM" id="SSF52025">
    <property type="entry name" value="PA domain"/>
    <property type="match status" value="1"/>
</dbReference>
<dbReference type="EMBL" id="JAUQSX010000012">
    <property type="protein sequence ID" value="MDO7848788.1"/>
    <property type="molecule type" value="Genomic_DNA"/>
</dbReference>
<protein>
    <submittedName>
        <fullName evidence="16">M36 family metallopeptidase</fullName>
    </submittedName>
</protein>
<dbReference type="Gene3D" id="2.60.40.10">
    <property type="entry name" value="Immunoglobulins"/>
    <property type="match status" value="1"/>
</dbReference>
<evidence type="ECO:0000256" key="10">
    <source>
        <dbReference type="ARBA" id="ARBA00023145"/>
    </source>
</evidence>
<evidence type="ECO:0000259" key="13">
    <source>
        <dbReference type="Pfam" id="PF01833"/>
    </source>
</evidence>
<comment type="caution">
    <text evidence="16">The sequence shown here is derived from an EMBL/GenBank/DDBJ whole genome shotgun (WGS) entry which is preliminary data.</text>
</comment>
<evidence type="ECO:0000259" key="15">
    <source>
        <dbReference type="Pfam" id="PF18962"/>
    </source>
</evidence>
<feature type="region of interest" description="Disordered" evidence="11">
    <location>
        <begin position="214"/>
        <end position="247"/>
    </location>
</feature>
<reference evidence="16" key="1">
    <citation type="submission" date="2023-07" db="EMBL/GenBank/DDBJ databases">
        <authorList>
            <person name="Kim M.K."/>
        </authorList>
    </citation>
    <scope>NUCLEOTIDE SEQUENCE</scope>
    <source>
        <strain evidence="16">M29</strain>
    </source>
</reference>
<sequence length="1809" mass="187754">MRNIYAHCLAAAGLLVAVWQPARAQSGSAQQATELAWQTRQQWTSSPVAVADLRISSAHTEAPGLLYAYPQQLQAGIPVYNQIVTLVFKNGKLAHHAGSFVPAKAFAGLSAVPQVPAARAVATALATLPGHPDVRPAAQDSPAGPDQQQRFAPAGVARRPIVARLVWARDKSQQLHLAWNVNVDVIASADWLNIRVDAVTGRVLEQDNWTVSEKAAHPATTPALRPVAGAGPARPAAAPAWRGPSGAKSTLTVTPASYLVVPFPGERPDVTPITTDTNPWLRAGAGNAATTHGWHFDGTTNYTDTRGNNVWAYDDSLKQNAPGRLVPSTGTGSSLVFNYLPDFTNKPTLGKNRRGATVNLFYWNNLIHDVLYQYGFTEASGNFQTDNQGRGGVGGDYVQAEAQDGLGVNNANFNTPPDGTRSRMQMYLWNPVTANAMEVTAPAAIARTYTVAEGAFSTANLLANKGTISGTLAYYTDPGTGTHNACTSPSTTSVSGKIALIYRNTCMYTIKVKAAQNEGAIAVVMINNVAGAPVTMGGTDNTITIPAVMVSQADGALLAGQLDGGATVQLTLRPPLQLDGDLDNGIITHEYGHGVSNRLTGGGSNVSCLGNAEQAGEGWSDFFALMMTTDWTTTQTTDGTRARPMGTYVRGQAATGAGIRSYPYSTNLSVNPLTYANMATNTEVHAIGEIWTATLWDMTWNIIQQQNSIEPNLYNSASTGGNAVALQLVMQGLKLQPCEPGFLDSRDAILAADSLLYNGRYHCAIWGAFARRGMGYSAREGSSNSASDQTAAYDVPGVRLRRRSTPVVGNQFAINLTATCECQTQAPVSITDQLPTGLQYISSPGGTLGAGNTVTFSGLSFTTGQQRTFQIVARTATGAGCAVTTPVNDDRDGNTAGNFTPAVVTSGGGNAWAATTARAHGGTSAWNVGDPNTTSDVTLTSDAFTPGAFSVLTFYHYFNSEAQYDGGMVAISVNNGAWQDANALFLQNGYNNVFASGTASVGKPCFAGKSSGLEGAAAFQQSVINLASFSGQSIRVRFQFQSDSNNPYGNALPGWFVDDIQVQSGCGGLQQVQLLNNAGTVTGSYAQATFLTPLVAPVITLLNPNSGPVGTSVTITGTDLANATGLTLNGAAIAVGAITANTANSLTFTLPAGATTGLLTVTTAGGTSNGLTFTVTLPVATWTGAMSTDWFTTGNWTGGVPTISLDATISASAPRMPNISSGTASVRSLTLNSGASLTQSGGTLDVRGSLTNNGTFTATGGTVEVGTTTAASILGSSNTRFWNVTVGANGAQQSTSANTSVQRVLTLNGILATNGNPLTLESSATGTAMVVNNGSNVVNGPVTVQRYIAPDLNPNRGYRHFAAPVGNATVGSLATASFTPVVNPAYNGSATPGLVVPFPIVYGYDQGRLATASNNLNAFDKGWYSPAALSTPLAVGQGYTVNVPANQTFSLTGPQNNGNVVLNLARNSGATAADAGWQLIGNPYPSPLDWSQVQDAERPGLDPALYVFASDNPANAYVGTYSTYNNGIGNANPVLPLGQGFFVRVSTGQTAAVLTLKNSHRPTAYTSPTYHRNAAETRPLVQLTLRGAAAGTASDETFVYFEAGATAGIDSQFDAVKLPNSTGLNLASFAAGQQLAINGLPPGSTATVTVPLFIGLPATGTYTLNATQVLNFSAGAQPFLRDLQLGTLTDLSVSPTYTFTQNAANTTPRFELVFGPQAVLSTASAALAAQVSVFPNPASKAVFVELPAVLGRKAVAVALVDALGRAVHTQVLPAGPATHTLPLNGIAAGVYSLRLQTEAGVIVKKLVVE</sequence>
<dbReference type="CDD" id="cd09596">
    <property type="entry name" value="M36"/>
    <property type="match status" value="1"/>
</dbReference>
<dbReference type="InterPro" id="IPR050371">
    <property type="entry name" value="Fungal_virulence_M36"/>
</dbReference>
<evidence type="ECO:0000256" key="7">
    <source>
        <dbReference type="ARBA" id="ARBA00022801"/>
    </source>
</evidence>
<dbReference type="InterPro" id="IPR026444">
    <property type="entry name" value="Secre_tail"/>
</dbReference>
<evidence type="ECO:0000256" key="4">
    <source>
        <dbReference type="ARBA" id="ARBA00022525"/>
    </source>
</evidence>
<feature type="domain" description="PA" evidence="14">
    <location>
        <begin position="469"/>
        <end position="558"/>
    </location>
</feature>
<dbReference type="Gene3D" id="1.10.390.10">
    <property type="entry name" value="Neutral Protease Domain 2"/>
    <property type="match status" value="1"/>
</dbReference>
<dbReference type="InterPro" id="IPR003137">
    <property type="entry name" value="PA_domain"/>
</dbReference>
<evidence type="ECO:0000256" key="9">
    <source>
        <dbReference type="ARBA" id="ARBA00023049"/>
    </source>
</evidence>
<keyword evidence="10" id="KW-0865">Zymogen</keyword>
<evidence type="ECO:0000256" key="5">
    <source>
        <dbReference type="ARBA" id="ARBA00022670"/>
    </source>
</evidence>
<keyword evidence="9" id="KW-0482">Metalloprotease</keyword>
<dbReference type="RefSeq" id="WP_305013453.1">
    <property type="nucleotide sequence ID" value="NZ_JAUQSX010000012.1"/>
</dbReference>
<dbReference type="Gene3D" id="3.50.30.30">
    <property type="match status" value="1"/>
</dbReference>
<evidence type="ECO:0000256" key="12">
    <source>
        <dbReference type="SAM" id="SignalP"/>
    </source>
</evidence>
<dbReference type="SUPFAM" id="SSF81296">
    <property type="entry name" value="E set domains"/>
    <property type="match status" value="1"/>
</dbReference>
<keyword evidence="12" id="KW-0732">Signal</keyword>
<accession>A0ABT9AFZ3</accession>
<dbReference type="InterPro" id="IPR002909">
    <property type="entry name" value="IPT_dom"/>
</dbReference>
<feature type="region of interest" description="Disordered" evidence="11">
    <location>
        <begin position="131"/>
        <end position="153"/>
    </location>
</feature>
<dbReference type="CDD" id="cd00102">
    <property type="entry name" value="IPT"/>
    <property type="match status" value="1"/>
</dbReference>
<dbReference type="Gene3D" id="3.10.170.10">
    <property type="match status" value="1"/>
</dbReference>
<keyword evidence="17" id="KW-1185">Reference proteome</keyword>
<feature type="domain" description="Secretion system C-terminal sorting" evidence="15">
    <location>
        <begin position="1733"/>
        <end position="1808"/>
    </location>
</feature>
<dbReference type="InterPro" id="IPR001842">
    <property type="entry name" value="Peptidase_M36"/>
</dbReference>
<dbReference type="Pfam" id="PF02225">
    <property type="entry name" value="PA"/>
    <property type="match status" value="1"/>
</dbReference>
<feature type="compositionally biased region" description="Low complexity" evidence="11">
    <location>
        <begin position="222"/>
        <end position="247"/>
    </location>
</feature>
<organism evidence="16 17">
    <name type="scientific">Hymenobacter mellowenesis</name>
    <dbReference type="NCBI Taxonomy" id="3063995"/>
    <lineage>
        <taxon>Bacteria</taxon>
        <taxon>Pseudomonadati</taxon>
        <taxon>Bacteroidota</taxon>
        <taxon>Cytophagia</taxon>
        <taxon>Cytophagales</taxon>
        <taxon>Hymenobacteraceae</taxon>
        <taxon>Hymenobacter</taxon>
    </lineage>
</organism>
<dbReference type="InterPro" id="IPR046450">
    <property type="entry name" value="PA_dom_sf"/>
</dbReference>
<keyword evidence="6" id="KW-0479">Metal-binding</keyword>